<dbReference type="InterPro" id="IPR026872">
    <property type="entry name" value="FTB"/>
</dbReference>
<feature type="domain" description="Prenyltransferase alpha-alpha toroid" evidence="10">
    <location>
        <begin position="54"/>
        <end position="376"/>
    </location>
</feature>
<keyword evidence="12" id="KW-1185">Reference proteome</keyword>
<evidence type="ECO:0000313" key="11">
    <source>
        <dbReference type="EMBL" id="CAH0392016.1"/>
    </source>
</evidence>
<gene>
    <name evidence="11" type="ORF">BEMITA_LOCUS10575</name>
</gene>
<evidence type="ECO:0000313" key="12">
    <source>
        <dbReference type="Proteomes" id="UP001152759"/>
    </source>
</evidence>
<evidence type="ECO:0000256" key="6">
    <source>
        <dbReference type="ARBA" id="ARBA00022723"/>
    </source>
</evidence>
<dbReference type="KEGG" id="btab:109044375"/>
<proteinExistence type="inferred from homology"/>
<dbReference type="Pfam" id="PF00432">
    <property type="entry name" value="Prenyltrans"/>
    <property type="match status" value="1"/>
</dbReference>
<comment type="similarity">
    <text evidence="1 9">Belongs to the protein prenyltransferase subunit beta family.</text>
</comment>
<evidence type="ECO:0000256" key="9">
    <source>
        <dbReference type="RuleBase" id="RU365056"/>
    </source>
</evidence>
<reference evidence="11" key="1">
    <citation type="submission" date="2021-12" db="EMBL/GenBank/DDBJ databases">
        <authorList>
            <person name="King R."/>
        </authorList>
    </citation>
    <scope>NUCLEOTIDE SEQUENCE</scope>
</reference>
<evidence type="ECO:0000256" key="8">
    <source>
        <dbReference type="ARBA" id="ARBA00022833"/>
    </source>
</evidence>
<dbReference type="GO" id="GO:0097354">
    <property type="term" value="P:prenylation"/>
    <property type="evidence" value="ECO:0007669"/>
    <property type="project" value="UniProtKB-UniRule"/>
</dbReference>
<dbReference type="OrthoDB" id="10261146at2759"/>
<dbReference type="InterPro" id="IPR008930">
    <property type="entry name" value="Terpenoid_cyclase/PrenylTrfase"/>
</dbReference>
<dbReference type="GO" id="GO:0008270">
    <property type="term" value="F:zinc ion binding"/>
    <property type="evidence" value="ECO:0007669"/>
    <property type="project" value="UniProtKB-UniRule"/>
</dbReference>
<dbReference type="Proteomes" id="UP001152759">
    <property type="component" value="Chromosome 6"/>
</dbReference>
<organism evidence="11 12">
    <name type="scientific">Bemisia tabaci</name>
    <name type="common">Sweetpotato whitefly</name>
    <name type="synonym">Aleurodes tabaci</name>
    <dbReference type="NCBI Taxonomy" id="7038"/>
    <lineage>
        <taxon>Eukaryota</taxon>
        <taxon>Metazoa</taxon>
        <taxon>Ecdysozoa</taxon>
        <taxon>Arthropoda</taxon>
        <taxon>Hexapoda</taxon>
        <taxon>Insecta</taxon>
        <taxon>Pterygota</taxon>
        <taxon>Neoptera</taxon>
        <taxon>Paraneoptera</taxon>
        <taxon>Hemiptera</taxon>
        <taxon>Sternorrhyncha</taxon>
        <taxon>Aleyrodoidea</taxon>
        <taxon>Aleyrodidae</taxon>
        <taxon>Aleyrodinae</taxon>
        <taxon>Bemisia</taxon>
    </lineage>
</organism>
<evidence type="ECO:0000256" key="1">
    <source>
        <dbReference type="ARBA" id="ARBA00010497"/>
    </source>
</evidence>
<protein>
    <recommendedName>
        <fullName evidence="3 9">Protein farnesyltransferase subunit beta</fullName>
        <shortName evidence="9">FTase-beta</shortName>
        <ecNumber evidence="2 9">2.5.1.58</ecNumber>
    </recommendedName>
</protein>
<evidence type="ECO:0000256" key="5">
    <source>
        <dbReference type="ARBA" id="ARBA00022679"/>
    </source>
</evidence>
<dbReference type="Gene3D" id="1.50.10.20">
    <property type="match status" value="1"/>
</dbReference>
<comment type="subunit">
    <text evidence="9">Heterodimer of an alpha and a beta subunit.</text>
</comment>
<keyword evidence="4 9" id="KW-0637">Prenyltransferase</keyword>
<comment type="function">
    <text evidence="9">Catalyzes the transfer of a farnesyl moiety from farnesyl diphosphate to a cysteine at the fourth position from the C-terminus of several proteins. The beta subunit is responsible for peptide-binding.</text>
</comment>
<dbReference type="EMBL" id="OU963867">
    <property type="protein sequence ID" value="CAH0392016.1"/>
    <property type="molecule type" value="Genomic_DNA"/>
</dbReference>
<dbReference type="CDD" id="cd02893">
    <property type="entry name" value="FTase"/>
    <property type="match status" value="1"/>
</dbReference>
<evidence type="ECO:0000256" key="7">
    <source>
        <dbReference type="ARBA" id="ARBA00022737"/>
    </source>
</evidence>
<keyword evidence="6 9" id="KW-0479">Metal-binding</keyword>
<dbReference type="GO" id="GO:0004660">
    <property type="term" value="F:protein farnesyltransferase activity"/>
    <property type="evidence" value="ECO:0007669"/>
    <property type="project" value="UniProtKB-UniRule"/>
</dbReference>
<evidence type="ECO:0000256" key="2">
    <source>
        <dbReference type="ARBA" id="ARBA00012702"/>
    </source>
</evidence>
<dbReference type="PANTHER" id="PTHR11774:SF6">
    <property type="entry name" value="PROTEIN FARNESYLTRANSFERASE SUBUNIT BETA"/>
    <property type="match status" value="1"/>
</dbReference>
<comment type="catalytic activity">
    <reaction evidence="9">
        <text>L-cysteinyl-[protein] + (2E,6E)-farnesyl diphosphate = S-(2E,6E)-farnesyl-L-cysteinyl-[protein] + diphosphate</text>
        <dbReference type="Rhea" id="RHEA:13345"/>
        <dbReference type="Rhea" id="RHEA-COMP:10131"/>
        <dbReference type="Rhea" id="RHEA-COMP:11535"/>
        <dbReference type="ChEBI" id="CHEBI:29950"/>
        <dbReference type="ChEBI" id="CHEBI:33019"/>
        <dbReference type="ChEBI" id="CHEBI:86019"/>
        <dbReference type="ChEBI" id="CHEBI:175763"/>
    </reaction>
</comment>
<name>A0A9P0F6P0_BEMTA</name>
<evidence type="ECO:0000256" key="4">
    <source>
        <dbReference type="ARBA" id="ARBA00022602"/>
    </source>
</evidence>
<keyword evidence="7" id="KW-0677">Repeat</keyword>
<sequence>MEHDFGLALLRTRFNDEGFPTKTSEEQEEVEERVRHLYQLFHLAMEVDPEEPKLDAQKHILFLRKYLRGLPSKYECLDASQPWLLYWICHSLTILREELTPKEKSEVAQYLALCQCPDGGFAGGPGQNAHLAPTYAAVLALCTVGTEEAYKVIDREKLAQFLRKVRLPSGSFVMNVDGEEDIRGAFCALIVARLINLSLSSDIFCNTAHWVSQCQTYEGGFGGKPGLEAHGGYTLCGFASLALLNAIHLCDINALLRWAVMRQMSFEGGFQGRTNKLFDGCYSFWVGGIFPLIQKFLSKKATNSILDEHWLFHSQALQECILICCQTSKGGFCDKPKVPADVYHTCNTLCGLSLAQYEPLSESAEYPIAQIHPFINLEVSRLRNALEYFYALPQVA</sequence>
<comment type="cofactor">
    <cofactor evidence="9">
        <name>Zn(2+)</name>
        <dbReference type="ChEBI" id="CHEBI:29105"/>
    </cofactor>
    <text evidence="9">Binds 1 zinc ion per subunit.</text>
</comment>
<keyword evidence="5 9" id="KW-0808">Transferase</keyword>
<dbReference type="AlphaFoldDB" id="A0A9P0F6P0"/>
<dbReference type="PANTHER" id="PTHR11774">
    <property type="entry name" value="GERANYLGERANYL TRANSFERASE TYPE BETA SUBUNIT"/>
    <property type="match status" value="1"/>
</dbReference>
<dbReference type="EC" id="2.5.1.58" evidence="2 9"/>
<dbReference type="SUPFAM" id="SSF48239">
    <property type="entry name" value="Terpenoid cyclases/Protein prenyltransferases"/>
    <property type="match status" value="1"/>
</dbReference>
<evidence type="ECO:0000259" key="10">
    <source>
        <dbReference type="Pfam" id="PF00432"/>
    </source>
</evidence>
<accession>A0A9P0F6P0</accession>
<keyword evidence="8 9" id="KW-0862">Zinc</keyword>
<evidence type="ECO:0000256" key="3">
    <source>
        <dbReference type="ARBA" id="ARBA00015798"/>
    </source>
</evidence>
<dbReference type="GO" id="GO:0005965">
    <property type="term" value="C:protein farnesyltransferase complex"/>
    <property type="evidence" value="ECO:0007669"/>
    <property type="project" value="UniProtKB-UniRule"/>
</dbReference>
<dbReference type="InterPro" id="IPR001330">
    <property type="entry name" value="Prenyltrans"/>
</dbReference>
<dbReference type="InterPro" id="IPR045089">
    <property type="entry name" value="PGGT1B-like"/>
</dbReference>